<evidence type="ECO:0000313" key="2">
    <source>
        <dbReference type="EMBL" id="GAA4455572.1"/>
    </source>
</evidence>
<dbReference type="SUPFAM" id="SSF52499">
    <property type="entry name" value="Isochorismatase-like hydrolases"/>
    <property type="match status" value="1"/>
</dbReference>
<reference evidence="3" key="1">
    <citation type="journal article" date="2019" name="Int. J. Syst. Evol. Microbiol.">
        <title>The Global Catalogue of Microorganisms (GCM) 10K type strain sequencing project: providing services to taxonomists for standard genome sequencing and annotation.</title>
        <authorList>
            <consortium name="The Broad Institute Genomics Platform"/>
            <consortium name="The Broad Institute Genome Sequencing Center for Infectious Disease"/>
            <person name="Wu L."/>
            <person name="Ma J."/>
        </authorList>
    </citation>
    <scope>NUCLEOTIDE SEQUENCE [LARGE SCALE GENOMIC DNA]</scope>
    <source>
        <strain evidence="3">JCM 17759</strain>
    </source>
</reference>
<gene>
    <name evidence="2" type="ORF">GCM10023156_29810</name>
</gene>
<dbReference type="Proteomes" id="UP001500840">
    <property type="component" value="Unassembled WGS sequence"/>
</dbReference>
<dbReference type="Gene3D" id="3.40.50.850">
    <property type="entry name" value="Isochorismatase-like"/>
    <property type="match status" value="1"/>
</dbReference>
<dbReference type="InterPro" id="IPR000868">
    <property type="entry name" value="Isochorismatase-like_dom"/>
</dbReference>
<accession>A0ABP8MSY0</accession>
<protein>
    <submittedName>
        <fullName evidence="2">Isochorismatase family protein</fullName>
    </submittedName>
</protein>
<evidence type="ECO:0000313" key="3">
    <source>
        <dbReference type="Proteomes" id="UP001500840"/>
    </source>
</evidence>
<comment type="caution">
    <text evidence="2">The sequence shown here is derived from an EMBL/GenBank/DDBJ whole genome shotgun (WGS) entry which is preliminary data.</text>
</comment>
<organism evidence="2 3">
    <name type="scientific">Novipirellula rosea</name>
    <dbReference type="NCBI Taxonomy" id="1031540"/>
    <lineage>
        <taxon>Bacteria</taxon>
        <taxon>Pseudomonadati</taxon>
        <taxon>Planctomycetota</taxon>
        <taxon>Planctomycetia</taxon>
        <taxon>Pirellulales</taxon>
        <taxon>Pirellulaceae</taxon>
        <taxon>Novipirellula</taxon>
    </lineage>
</organism>
<proteinExistence type="predicted"/>
<dbReference type="EMBL" id="BAABGA010000035">
    <property type="protein sequence ID" value="GAA4455572.1"/>
    <property type="molecule type" value="Genomic_DNA"/>
</dbReference>
<dbReference type="InterPro" id="IPR036380">
    <property type="entry name" value="Isochorismatase-like_sf"/>
</dbReference>
<dbReference type="Pfam" id="PF00857">
    <property type="entry name" value="Isochorismatase"/>
    <property type="match status" value="1"/>
</dbReference>
<name>A0ABP8MSY0_9BACT</name>
<feature type="domain" description="Isochorismatase-like" evidence="1">
    <location>
        <begin position="46"/>
        <end position="223"/>
    </location>
</feature>
<sequence length="271" mass="30834">MITCLTTTARAETLTLHTRSQVSDNSGGQPRYLTTTEMRSWKAEETAIIVCDMWDKHWCEGATKSVSEMALHMNTVIRQARNKGVLIIHCPSSVVDYYKDTPMRKLAQQAPIDTALPLKRWAYLDPAREPPLPIDDSDGGCDCDPPCTTRQAWSRQIDTIEIQPGDAITDNAEAFYLMKQRGIRNVIVMGVHMNMCVLGRPFSIRQMVYQGQNVVLMRDLSDTMYNHRQSPYVDHFDGNRLVTMHIERYWCPTITSTDITGKPAFRFAADK</sequence>
<keyword evidence="3" id="KW-1185">Reference proteome</keyword>
<evidence type="ECO:0000259" key="1">
    <source>
        <dbReference type="Pfam" id="PF00857"/>
    </source>
</evidence>